<organism evidence="4 5">
    <name type="scientific">Prorocentrum cordatum</name>
    <dbReference type="NCBI Taxonomy" id="2364126"/>
    <lineage>
        <taxon>Eukaryota</taxon>
        <taxon>Sar</taxon>
        <taxon>Alveolata</taxon>
        <taxon>Dinophyceae</taxon>
        <taxon>Prorocentrales</taxon>
        <taxon>Prorocentraceae</taxon>
        <taxon>Prorocentrum</taxon>
    </lineage>
</organism>
<dbReference type="Pfam" id="PF01565">
    <property type="entry name" value="FAD_binding_4"/>
    <property type="match status" value="1"/>
</dbReference>
<dbReference type="SUPFAM" id="SSF55347">
    <property type="entry name" value="Glyceraldehyde-3-phosphate dehydrogenase-like, C-terminal domain"/>
    <property type="match status" value="1"/>
</dbReference>
<comment type="caution">
    <text evidence="4">The sequence shown here is derived from an EMBL/GenBank/DDBJ whole genome shotgun (WGS) entry which is preliminary data.</text>
</comment>
<feature type="region of interest" description="Disordered" evidence="2">
    <location>
        <begin position="827"/>
        <end position="875"/>
    </location>
</feature>
<gene>
    <name evidence="4" type="ORF">PCOR1329_LOCUS69683</name>
</gene>
<keyword evidence="5" id="KW-1185">Reference proteome</keyword>
<feature type="compositionally biased region" description="Basic residues" evidence="2">
    <location>
        <begin position="837"/>
        <end position="863"/>
    </location>
</feature>
<feature type="domain" description="FAD-binding PCMH-type" evidence="3">
    <location>
        <begin position="399"/>
        <end position="588"/>
    </location>
</feature>
<dbReference type="SUPFAM" id="SSF51735">
    <property type="entry name" value="NAD(P)-binding Rossmann-fold domains"/>
    <property type="match status" value="1"/>
</dbReference>
<dbReference type="Gene3D" id="3.30.360.10">
    <property type="entry name" value="Dihydrodipicolinate Reductase, domain 2"/>
    <property type="match status" value="1"/>
</dbReference>
<dbReference type="Gene3D" id="3.30.43.10">
    <property type="entry name" value="Uridine Diphospho-n-acetylenolpyruvylglucosamine Reductase, domain 2"/>
    <property type="match status" value="1"/>
</dbReference>
<dbReference type="InterPro" id="IPR036291">
    <property type="entry name" value="NAD(P)-bd_dom_sf"/>
</dbReference>
<evidence type="ECO:0000259" key="3">
    <source>
        <dbReference type="PROSITE" id="PS51387"/>
    </source>
</evidence>
<dbReference type="InterPro" id="IPR016166">
    <property type="entry name" value="FAD-bd_PCMH"/>
</dbReference>
<dbReference type="InterPro" id="IPR006094">
    <property type="entry name" value="Oxid_FAD_bind_N"/>
</dbReference>
<dbReference type="PANTHER" id="PTHR43762:SF1">
    <property type="entry name" value="D-ARABINONO-1,4-LACTONE OXIDASE"/>
    <property type="match status" value="1"/>
</dbReference>
<protein>
    <recommendedName>
        <fullName evidence="3">FAD-binding PCMH-type domain-containing protein</fullName>
    </recommendedName>
</protein>
<evidence type="ECO:0000256" key="2">
    <source>
        <dbReference type="SAM" id="MobiDB-lite"/>
    </source>
</evidence>
<dbReference type="SUPFAM" id="SSF56176">
    <property type="entry name" value="FAD-binding/transporter-associated domain-like"/>
    <property type="match status" value="1"/>
</dbReference>
<accession>A0ABN9WV39</accession>
<dbReference type="InterPro" id="IPR055170">
    <property type="entry name" value="GFO_IDH_MocA-like_dom"/>
</dbReference>
<sequence length="926" mass="97131">HCFTDHSFGTRWHDGCVFLRPPTMGRAHIPALLKLKPKGFRVEVAAIVGRSEEAFQKAERTLKVKEVARFASLEALLAASAADVLIVALPIASMAQAVAAAFAAGVAVLSEKPVAASLAQALELWRARGTATWCVLENWAHKPGLGAVGTALAGGAVGEPRGYSLAFSEPAPARPQLGWRAEADWEGGWCLDVGVHFVRALRRLFGEVVSVHRGQAGHVAVTAVLEHERGLRGSVSISHGCPCDADQGAAARWNGLRVEGDEADLEWRWSDGSIRIVPRSSGEEQVVKVEGDGWIAGGVRATLADALRQCALERGLLPRGGGHELHLCSAEEAIRDAAVMWAMCGASCLEASANPAGAGASPGVVVPSDLLAARGAEEDWFVLPVRGDVRMVDATGSRRYPPPAHACRPASVAEVQAAVRGARRRAQHVRAIGTDHSWGPEGEVGRSGLRMDMRLMSRFLRLAPAAGGERLAVVQAGILLGDLARLLAAQGLCLRSAPVLQEQTAGGACATGSHGSSLELGTLSDEVAGLLVVGGDGEARWLGAGGEAGGPEAPAAGPGPEDAWLRAARLSRGEVGVVCELALRTSPAYRVRRVVEWLPEAEALTEAAVRALHAGAEHLMLHWLLGAEGGAENVACVQLRRAGPQGAGGASGGAAPYTGRSWFGPELRLPREPGADGPEPAEGAWRSMEYCAPLGRLAEAAAAVRAVSAECGGRRRVEVKLLGASDATLLGPNAAPPGVGGFFCLNLWWLQLAGPAGEAERCFERGFEAAMRRLGAQPHWGKAHSADSAAHEETSANFLHMENISCMSSTPTFPDLQTTADNLRASASRMPQDAAPIRRRRRPSVQRLRRRGRHGRFRCGGGRRRGEASSSSSKSSCCARKAAARAEAAAQFGAAAAALDPDGVFCLGGAREKSRQRGLRQRAAGS</sequence>
<dbReference type="InterPro" id="IPR016169">
    <property type="entry name" value="FAD-bd_PCMH_sub2"/>
</dbReference>
<dbReference type="Gene3D" id="3.40.50.720">
    <property type="entry name" value="NAD(P)-binding Rossmann-like Domain"/>
    <property type="match status" value="1"/>
</dbReference>
<dbReference type="Pfam" id="PF22725">
    <property type="entry name" value="GFO_IDH_MocA_C3"/>
    <property type="match status" value="1"/>
</dbReference>
<dbReference type="PROSITE" id="PS51387">
    <property type="entry name" value="FAD_PCMH"/>
    <property type="match status" value="1"/>
</dbReference>
<dbReference type="InterPro" id="IPR010031">
    <property type="entry name" value="FAD_lactone_oxidase-like"/>
</dbReference>
<dbReference type="Gene3D" id="3.30.70.2520">
    <property type="match status" value="1"/>
</dbReference>
<dbReference type="Pfam" id="PF01408">
    <property type="entry name" value="GFO_IDH_MocA"/>
    <property type="match status" value="1"/>
</dbReference>
<dbReference type="InterPro" id="IPR016167">
    <property type="entry name" value="FAD-bd_PCMH_sub1"/>
</dbReference>
<dbReference type="Proteomes" id="UP001189429">
    <property type="component" value="Unassembled WGS sequence"/>
</dbReference>
<evidence type="ECO:0000313" key="5">
    <source>
        <dbReference type="Proteomes" id="UP001189429"/>
    </source>
</evidence>
<dbReference type="InterPro" id="IPR000683">
    <property type="entry name" value="Gfo/Idh/MocA-like_OxRdtase_N"/>
</dbReference>
<reference evidence="4" key="1">
    <citation type="submission" date="2023-10" db="EMBL/GenBank/DDBJ databases">
        <authorList>
            <person name="Chen Y."/>
            <person name="Shah S."/>
            <person name="Dougan E. K."/>
            <person name="Thang M."/>
            <person name="Chan C."/>
        </authorList>
    </citation>
    <scope>NUCLEOTIDE SEQUENCE [LARGE SCALE GENOMIC DNA]</scope>
</reference>
<evidence type="ECO:0000256" key="1">
    <source>
        <dbReference type="ARBA" id="ARBA00010928"/>
    </source>
</evidence>
<proteinExistence type="inferred from homology"/>
<dbReference type="PANTHER" id="PTHR43762">
    <property type="entry name" value="L-GULONOLACTONE OXIDASE"/>
    <property type="match status" value="1"/>
</dbReference>
<evidence type="ECO:0000313" key="4">
    <source>
        <dbReference type="EMBL" id="CAK0889021.1"/>
    </source>
</evidence>
<comment type="similarity">
    <text evidence="1">Belongs to the Gfo/Idh/MocA family.</text>
</comment>
<name>A0ABN9WV39_9DINO</name>
<dbReference type="EMBL" id="CAUYUJ010019160">
    <property type="protein sequence ID" value="CAK0889021.1"/>
    <property type="molecule type" value="Genomic_DNA"/>
</dbReference>
<feature type="non-terminal residue" evidence="4">
    <location>
        <position position="1"/>
    </location>
</feature>
<dbReference type="Gene3D" id="3.30.465.10">
    <property type="match status" value="1"/>
</dbReference>
<dbReference type="InterPro" id="IPR036318">
    <property type="entry name" value="FAD-bd_PCMH-like_sf"/>
</dbReference>